<evidence type="ECO:0000313" key="1">
    <source>
        <dbReference type="EMBL" id="KXT10179.1"/>
    </source>
</evidence>
<organism evidence="1 2">
    <name type="scientific">Pseudocercospora musae</name>
    <dbReference type="NCBI Taxonomy" id="113226"/>
    <lineage>
        <taxon>Eukaryota</taxon>
        <taxon>Fungi</taxon>
        <taxon>Dikarya</taxon>
        <taxon>Ascomycota</taxon>
        <taxon>Pezizomycotina</taxon>
        <taxon>Dothideomycetes</taxon>
        <taxon>Dothideomycetidae</taxon>
        <taxon>Mycosphaerellales</taxon>
        <taxon>Mycosphaerellaceae</taxon>
        <taxon>Pseudocercospora</taxon>
    </lineage>
</organism>
<name>A0A139I6B2_9PEZI</name>
<dbReference type="Proteomes" id="UP000073492">
    <property type="component" value="Unassembled WGS sequence"/>
</dbReference>
<evidence type="ECO:0008006" key="3">
    <source>
        <dbReference type="Google" id="ProtNLM"/>
    </source>
</evidence>
<sequence>MSSFYNTRSQARLVSGVRLWLGYSVVWTVTRNHREARIADINDAINTRDFALESPAWKIVDAQVFGSIGAAFHATNVIPEMRSRLSNVSTELSESLDRAVVEYNVDISGAPPGIVSQRVGCAEYQLNEQGQWLRVKHQGMSLQSDFAFPRTPLTGCDHRLKRRSEKTDISINSHPLRRGL</sequence>
<proteinExistence type="predicted"/>
<dbReference type="EMBL" id="LFZO01000280">
    <property type="protein sequence ID" value="KXT10179.1"/>
    <property type="molecule type" value="Genomic_DNA"/>
</dbReference>
<evidence type="ECO:0000313" key="2">
    <source>
        <dbReference type="Proteomes" id="UP000073492"/>
    </source>
</evidence>
<comment type="caution">
    <text evidence="1">The sequence shown here is derived from an EMBL/GenBank/DDBJ whole genome shotgun (WGS) entry which is preliminary data.</text>
</comment>
<dbReference type="AlphaFoldDB" id="A0A139I6B2"/>
<reference evidence="1 2" key="1">
    <citation type="submission" date="2015-07" db="EMBL/GenBank/DDBJ databases">
        <title>Comparative genomics of the Sigatoka disease complex on banana suggests a link between parallel evolutionary changes in Pseudocercospora fijiensis and Pseudocercospora eumusae and increased virulence on the banana host.</title>
        <authorList>
            <person name="Chang T.-C."/>
            <person name="Salvucci A."/>
            <person name="Crous P.W."/>
            <person name="Stergiopoulos I."/>
        </authorList>
    </citation>
    <scope>NUCLEOTIDE SEQUENCE [LARGE SCALE GENOMIC DNA]</scope>
    <source>
        <strain evidence="1 2">CBS 116634</strain>
    </source>
</reference>
<gene>
    <name evidence="1" type="ORF">AC579_4492</name>
</gene>
<keyword evidence="2" id="KW-1185">Reference proteome</keyword>
<accession>A0A139I6B2</accession>
<protein>
    <recommendedName>
        <fullName evidence="3">SnoaL-like domain-containing protein</fullName>
    </recommendedName>
</protein>